<keyword evidence="1" id="KW-0472">Membrane</keyword>
<keyword evidence="1" id="KW-1133">Transmembrane helix</keyword>
<proteinExistence type="predicted"/>
<organism evidence="2">
    <name type="scientific">Eucampia antarctica</name>
    <dbReference type="NCBI Taxonomy" id="49252"/>
    <lineage>
        <taxon>Eukaryota</taxon>
        <taxon>Sar</taxon>
        <taxon>Stramenopiles</taxon>
        <taxon>Ochrophyta</taxon>
        <taxon>Bacillariophyta</taxon>
        <taxon>Mediophyceae</taxon>
        <taxon>Biddulphiophycidae</taxon>
        <taxon>Hemiaulales</taxon>
        <taxon>Hemiaulaceae</taxon>
        <taxon>Eucampia</taxon>
    </lineage>
</organism>
<sequence>MSSTASKEVNVVGRFWNNLLEPSDDINYNFITGCYLTATVVCVCLFGVEKLLDMYVVAAGSSNVSESITELASSIHGIYLVFIPFIPCFLWGVPVRSEFLKRRSKHIKVD</sequence>
<dbReference type="AlphaFoldDB" id="A0A7S2QZT9"/>
<feature type="transmembrane region" description="Helical" evidence="1">
    <location>
        <begin position="28"/>
        <end position="48"/>
    </location>
</feature>
<name>A0A7S2QZT9_9STRA</name>
<reference evidence="2" key="1">
    <citation type="submission" date="2021-01" db="EMBL/GenBank/DDBJ databases">
        <authorList>
            <person name="Corre E."/>
            <person name="Pelletier E."/>
            <person name="Niang G."/>
            <person name="Scheremetjew M."/>
            <person name="Finn R."/>
            <person name="Kale V."/>
            <person name="Holt S."/>
            <person name="Cochrane G."/>
            <person name="Meng A."/>
            <person name="Brown T."/>
            <person name="Cohen L."/>
        </authorList>
    </citation>
    <scope>NUCLEOTIDE SEQUENCE</scope>
    <source>
        <strain evidence="2">CCMP1452</strain>
    </source>
</reference>
<accession>A0A7S2QZT9</accession>
<evidence type="ECO:0000313" key="2">
    <source>
        <dbReference type="EMBL" id="CAD9656728.1"/>
    </source>
</evidence>
<feature type="transmembrane region" description="Helical" evidence="1">
    <location>
        <begin position="68"/>
        <end position="93"/>
    </location>
</feature>
<keyword evidence="1" id="KW-0812">Transmembrane</keyword>
<gene>
    <name evidence="2" type="ORF">EANT1437_LOCUS527</name>
</gene>
<protein>
    <submittedName>
        <fullName evidence="2">Uncharacterized protein</fullName>
    </submittedName>
</protein>
<evidence type="ECO:0000256" key="1">
    <source>
        <dbReference type="SAM" id="Phobius"/>
    </source>
</evidence>
<dbReference type="EMBL" id="HBHI01001144">
    <property type="protein sequence ID" value="CAD9656728.1"/>
    <property type="molecule type" value="Transcribed_RNA"/>
</dbReference>